<reference evidence="1" key="1">
    <citation type="journal article" date="2001" name="J. Bacteriol.">
        <title>Characterization of VPI pathogenicity island and CTXphi prophage in environmental strains of Vibrio cholerae.</title>
        <authorList>
            <person name="Mukhopadhyay A.K."/>
            <person name="Chakraborty S."/>
            <person name="Takeda Y."/>
            <person name="Nair G.B."/>
            <person name="Berg D.E."/>
        </authorList>
    </citation>
    <scope>NUCLEOTIDE SEQUENCE</scope>
</reference>
<sequence>MCACDGRFCIKISRKSQKRGMKWKSAEIPLYA</sequence>
<protein>
    <submittedName>
        <fullName evidence="1">RstR-4b</fullName>
    </submittedName>
</protein>
<dbReference type="EMBL" id="AF133309">
    <property type="protein sequence ID" value="AAF43269.1"/>
    <property type="molecule type" value="Genomic_DNA"/>
</dbReference>
<name>Q9MBU9_9VIRU</name>
<gene>
    <name evidence="1" type="primary">rstR-4b</name>
</gene>
<proteinExistence type="predicted"/>
<organism evidence="1">
    <name type="scientific">Affertcholeramvirus CTXphi</name>
    <dbReference type="NCBI Taxonomy" id="141904"/>
    <lineage>
        <taxon>Viruses</taxon>
        <taxon>Monodnaviria</taxon>
        <taxon>Loebvirae</taxon>
        <taxon>Hofneiviricota</taxon>
        <taxon>Faserviricetes</taxon>
        <taxon>Tubulavirales</taxon>
        <taxon>Inoviridae</taxon>
        <taxon>Affertcholeramvirus</taxon>
    </lineage>
</organism>
<evidence type="ECO:0000313" key="1">
    <source>
        <dbReference type="EMBL" id="AAF43269.1"/>
    </source>
</evidence>
<accession>Q9MBU9</accession>